<dbReference type="Gene3D" id="2.60.120.10">
    <property type="entry name" value="Jelly Rolls"/>
    <property type="match status" value="1"/>
</dbReference>
<keyword evidence="3" id="KW-1185">Reference proteome</keyword>
<dbReference type="CDD" id="cd20301">
    <property type="entry name" value="cupin_ChrR"/>
    <property type="match status" value="1"/>
</dbReference>
<dbReference type="Pfam" id="PF12973">
    <property type="entry name" value="Cupin_7"/>
    <property type="match status" value="1"/>
</dbReference>
<evidence type="ECO:0000313" key="3">
    <source>
        <dbReference type="Proteomes" id="UP000626210"/>
    </source>
</evidence>
<comment type="caution">
    <text evidence="2">The sequence shown here is derived from an EMBL/GenBank/DDBJ whole genome shotgun (WGS) entry which is preliminary data.</text>
</comment>
<evidence type="ECO:0000313" key="2">
    <source>
        <dbReference type="EMBL" id="GHC96068.1"/>
    </source>
</evidence>
<dbReference type="InterPro" id="IPR025979">
    <property type="entry name" value="ChrR-like_cupin_dom"/>
</dbReference>
<organism evidence="2 3">
    <name type="scientific">Pseudorhodoferax aquiterrae</name>
    <dbReference type="NCBI Taxonomy" id="747304"/>
    <lineage>
        <taxon>Bacteria</taxon>
        <taxon>Pseudomonadati</taxon>
        <taxon>Pseudomonadota</taxon>
        <taxon>Betaproteobacteria</taxon>
        <taxon>Burkholderiales</taxon>
        <taxon>Comamonadaceae</taxon>
    </lineage>
</organism>
<dbReference type="Gene3D" id="1.10.10.1320">
    <property type="entry name" value="Anti-sigma factor, zinc-finger domain"/>
    <property type="match status" value="1"/>
</dbReference>
<proteinExistence type="predicted"/>
<name>A0ABQ3G7X3_9BURK</name>
<dbReference type="InterPro" id="IPR012807">
    <property type="entry name" value="Anti-sigma_ChrR"/>
</dbReference>
<protein>
    <submittedName>
        <fullName evidence="2">Transcriptional regulator</fullName>
    </submittedName>
</protein>
<dbReference type="InterPro" id="IPR041916">
    <property type="entry name" value="Anti_sigma_zinc_sf"/>
</dbReference>
<dbReference type="EMBL" id="BMYK01000021">
    <property type="protein sequence ID" value="GHC96068.1"/>
    <property type="molecule type" value="Genomic_DNA"/>
</dbReference>
<reference evidence="3" key="1">
    <citation type="journal article" date="2019" name="Int. J. Syst. Evol. Microbiol.">
        <title>The Global Catalogue of Microorganisms (GCM) 10K type strain sequencing project: providing services to taxonomists for standard genome sequencing and annotation.</title>
        <authorList>
            <consortium name="The Broad Institute Genomics Platform"/>
            <consortium name="The Broad Institute Genome Sequencing Center for Infectious Disease"/>
            <person name="Wu L."/>
            <person name="Ma J."/>
        </authorList>
    </citation>
    <scope>NUCLEOTIDE SEQUENCE [LARGE SCALE GENOMIC DNA]</scope>
    <source>
        <strain evidence="3">KCTC 23314</strain>
    </source>
</reference>
<sequence>MSSESIRHHPGDDLLLALAAGQLPTAPALVLSAHVEGCAHCREQLRLLETAGGALLQQLPPAELHADALARALAAIDAPPPAPTPVPVRGLPPLPAGAHWPRALAGCRITRWRWMAPGMRYARVRVPRDPSANVVLLRIAAGMYLAQHTHSDRELTQVLHGSFHDGRAHFSAGDFDAADTQVHHQPVVQAGSECVCLASIEGRLEFDGWFARRLGALVGM</sequence>
<accession>A0ABQ3G7X3</accession>
<gene>
    <name evidence="2" type="ORF">GCM10007320_49620</name>
</gene>
<dbReference type="Proteomes" id="UP000626210">
    <property type="component" value="Unassembled WGS sequence"/>
</dbReference>
<dbReference type="SUPFAM" id="SSF51182">
    <property type="entry name" value="RmlC-like cupins"/>
    <property type="match status" value="1"/>
</dbReference>
<dbReference type="NCBIfam" id="TIGR02451">
    <property type="entry name" value="anti_sig_ChrR"/>
    <property type="match status" value="1"/>
</dbReference>
<dbReference type="RefSeq" id="WP_189689556.1">
    <property type="nucleotide sequence ID" value="NZ_BMYK01000021.1"/>
</dbReference>
<dbReference type="InterPro" id="IPR014710">
    <property type="entry name" value="RmlC-like_jellyroll"/>
</dbReference>
<evidence type="ECO:0000259" key="1">
    <source>
        <dbReference type="Pfam" id="PF12973"/>
    </source>
</evidence>
<feature type="domain" description="ChrR-like cupin" evidence="1">
    <location>
        <begin position="110"/>
        <end position="197"/>
    </location>
</feature>
<dbReference type="InterPro" id="IPR011051">
    <property type="entry name" value="RmlC_Cupin_sf"/>
</dbReference>